<comment type="caution">
    <text evidence="2">The sequence shown here is derived from an EMBL/GenBank/DDBJ whole genome shotgun (WGS) entry which is preliminary data.</text>
</comment>
<dbReference type="Proteomes" id="UP000799429">
    <property type="component" value="Unassembled WGS sequence"/>
</dbReference>
<dbReference type="EMBL" id="MU006101">
    <property type="protein sequence ID" value="KAF2837070.1"/>
    <property type="molecule type" value="Genomic_DNA"/>
</dbReference>
<protein>
    <recommendedName>
        <fullName evidence="1">2EXR domain-containing protein</fullName>
    </recommendedName>
</protein>
<evidence type="ECO:0000259" key="1">
    <source>
        <dbReference type="Pfam" id="PF20150"/>
    </source>
</evidence>
<proteinExistence type="predicted"/>
<organism evidence="2 3">
    <name type="scientific">Patellaria atrata CBS 101060</name>
    <dbReference type="NCBI Taxonomy" id="1346257"/>
    <lineage>
        <taxon>Eukaryota</taxon>
        <taxon>Fungi</taxon>
        <taxon>Dikarya</taxon>
        <taxon>Ascomycota</taxon>
        <taxon>Pezizomycotina</taxon>
        <taxon>Dothideomycetes</taxon>
        <taxon>Dothideomycetes incertae sedis</taxon>
        <taxon>Patellariales</taxon>
        <taxon>Patellariaceae</taxon>
        <taxon>Patellaria</taxon>
    </lineage>
</organism>
<dbReference type="InterPro" id="IPR045518">
    <property type="entry name" value="2EXR"/>
</dbReference>
<evidence type="ECO:0000313" key="3">
    <source>
        <dbReference type="Proteomes" id="UP000799429"/>
    </source>
</evidence>
<dbReference type="Pfam" id="PF20150">
    <property type="entry name" value="2EXR"/>
    <property type="match status" value="1"/>
</dbReference>
<dbReference type="PANTHER" id="PTHR38790:SF9">
    <property type="entry name" value="F-BOX DOMAIN-CONTAINING PROTEIN"/>
    <property type="match status" value="1"/>
</dbReference>
<gene>
    <name evidence="2" type="ORF">M501DRAFT_986871</name>
</gene>
<accession>A0A9P4S6X2</accession>
<reference evidence="2" key="1">
    <citation type="journal article" date="2020" name="Stud. Mycol.">
        <title>101 Dothideomycetes genomes: a test case for predicting lifestyles and emergence of pathogens.</title>
        <authorList>
            <person name="Haridas S."/>
            <person name="Albert R."/>
            <person name="Binder M."/>
            <person name="Bloem J."/>
            <person name="Labutti K."/>
            <person name="Salamov A."/>
            <person name="Andreopoulos B."/>
            <person name="Baker S."/>
            <person name="Barry K."/>
            <person name="Bills G."/>
            <person name="Bluhm B."/>
            <person name="Cannon C."/>
            <person name="Castanera R."/>
            <person name="Culley D."/>
            <person name="Daum C."/>
            <person name="Ezra D."/>
            <person name="Gonzalez J."/>
            <person name="Henrissat B."/>
            <person name="Kuo A."/>
            <person name="Liang C."/>
            <person name="Lipzen A."/>
            <person name="Lutzoni F."/>
            <person name="Magnuson J."/>
            <person name="Mondo S."/>
            <person name="Nolan M."/>
            <person name="Ohm R."/>
            <person name="Pangilinan J."/>
            <person name="Park H.-J."/>
            <person name="Ramirez L."/>
            <person name="Alfaro M."/>
            <person name="Sun H."/>
            <person name="Tritt A."/>
            <person name="Yoshinaga Y."/>
            <person name="Zwiers L.-H."/>
            <person name="Turgeon B."/>
            <person name="Goodwin S."/>
            <person name="Spatafora J."/>
            <person name="Crous P."/>
            <person name="Grigoriev I."/>
        </authorList>
    </citation>
    <scope>NUCLEOTIDE SEQUENCE</scope>
    <source>
        <strain evidence="2">CBS 101060</strain>
    </source>
</reference>
<name>A0A9P4S6X2_9PEZI</name>
<dbReference type="OrthoDB" id="5335493at2759"/>
<dbReference type="AlphaFoldDB" id="A0A9P4S6X2"/>
<evidence type="ECO:0000313" key="2">
    <source>
        <dbReference type="EMBL" id="KAF2837070.1"/>
    </source>
</evidence>
<sequence length="502" mass="58024">MARNVAFSQYLSLKEEAALAAQCFAKNYRQDFGEDQYDVVQFGKQFNNMFTSQKTLGDYTHTQFGEMSLGWSKNQFCADNAARMDPVIRSVIRGFEELQMSHFAAYVFEWKIIPATSAPVLFLTLDGFSEPKTYTLMYGGESVTYFFKAERSAKNASVLVYAGGKWTPAMELFKSLIGSTHMSEDEMTRNQSRWYLTNGKQFDFKNLPKELRLMIYEFHFSKEIRPYSWRNGKRTKVVHKKDYYGPTTLLQVSSQVRAEARPIFFSVSPVIFESLDTFRLFTLRIRTDILKKIKNIDIQLSHSEYCWLFGAPTAKIPPREPDKMAYSLLYVSSLTLTMPHPFEMRTFRGFWDDRNGYYSGTKFIGCQRAAVNTILGAARPFVQHLSSKTLRIKGCCKRDQVDWFFRTLDEIRGEDGFAEPLAYPETRKKEIKREWLESVLKSGGDGPGIPHEKLLERFSCHCNPRCCVSPTVPFYVEDIPVEEYEEGEAQDDHEIKDMYSAP</sequence>
<feature type="domain" description="2EXR" evidence="1">
    <location>
        <begin position="204"/>
        <end position="266"/>
    </location>
</feature>
<dbReference type="PANTHER" id="PTHR38790">
    <property type="entry name" value="2EXR DOMAIN-CONTAINING PROTEIN-RELATED"/>
    <property type="match status" value="1"/>
</dbReference>
<keyword evidence="3" id="KW-1185">Reference proteome</keyword>